<dbReference type="RefSeq" id="WP_012140051.1">
    <property type="nucleotide sequence ID" value="NC_009802.2"/>
</dbReference>
<dbReference type="KEGG" id="cco:CCC13826_2029"/>
<organism evidence="1 2">
    <name type="scientific">Campylobacter concisus (strain 13826)</name>
    <dbReference type="NCBI Taxonomy" id="360104"/>
    <lineage>
        <taxon>Bacteria</taxon>
        <taxon>Pseudomonadati</taxon>
        <taxon>Campylobacterota</taxon>
        <taxon>Epsilonproteobacteria</taxon>
        <taxon>Campylobacterales</taxon>
        <taxon>Campylobacteraceae</taxon>
        <taxon>Campylobacter</taxon>
    </lineage>
</organism>
<dbReference type="EMBL" id="CP000792">
    <property type="protein sequence ID" value="EAT98750.1"/>
    <property type="molecule type" value="Genomic_DNA"/>
</dbReference>
<protein>
    <submittedName>
        <fullName evidence="1">Uncharacterized protein</fullName>
    </submittedName>
</protein>
<name>A7ZED2_CAMC1</name>
<evidence type="ECO:0000313" key="1">
    <source>
        <dbReference type="EMBL" id="EAT98750.1"/>
    </source>
</evidence>
<dbReference type="AlphaFoldDB" id="A7ZED2"/>
<reference evidence="2" key="1">
    <citation type="submission" date="2007-10" db="EMBL/GenBank/DDBJ databases">
        <title>Genome sequence of Campylobacter concisus 13826 isolated from human feces.</title>
        <authorList>
            <person name="Fouts D.E."/>
            <person name="Mongodin E.F."/>
            <person name="Puiu D."/>
            <person name="Sebastian Y."/>
            <person name="Miller W.G."/>
            <person name="Mandrell R.E."/>
            <person name="On S."/>
            <person name="Nelson K.E."/>
        </authorList>
    </citation>
    <scope>NUCLEOTIDE SEQUENCE [LARGE SCALE GENOMIC DNA]</scope>
    <source>
        <strain evidence="2">13826</strain>
    </source>
</reference>
<sequence>MEKFLFIFIFCICNLCASEEKIHIKAIKQMLDDVSSYYIANGKFDEFSKMTKIKTEYAGKDEYGDNRYKIFYKGVNCAQFSFSKVDGEFYGEVVNKHFDVCKEFDEDLDDIDEYYEAFKGDGYCLRYASRTRYKQPLNQILQTIINDFEKYKKSSRVVSSLDEITNIRIDKRPVLKPNPDVDTRSLWGFAECILIDFYPKQKRLDVIFNDRKPTSCKEFAIDEWYERIFEKYKPKE</sequence>
<dbReference type="Proteomes" id="UP000001121">
    <property type="component" value="Chromosome"/>
</dbReference>
<gene>
    <name evidence="1" type="ORF">CCC13826_2029</name>
</gene>
<dbReference type="HOGENOM" id="CLU_1173711_0_0_7"/>
<evidence type="ECO:0000313" key="2">
    <source>
        <dbReference type="Proteomes" id="UP000001121"/>
    </source>
</evidence>
<accession>A7ZED2</accession>
<proteinExistence type="predicted"/>
<dbReference type="STRING" id="360104.CCC13826_2029"/>